<gene>
    <name evidence="1" type="ORF">VFPPC_17721</name>
</gene>
<comment type="caution">
    <text evidence="1">The sequence shown here is derived from an EMBL/GenBank/DDBJ whole genome shotgun (WGS) entry which is preliminary data.</text>
</comment>
<dbReference type="RefSeq" id="XP_022285552.1">
    <property type="nucleotide sequence ID" value="XM_022429410.1"/>
</dbReference>
<dbReference type="EMBL" id="LSBJ02000003">
    <property type="protein sequence ID" value="OWT43103.1"/>
    <property type="molecule type" value="Genomic_DNA"/>
</dbReference>
<keyword evidence="2" id="KW-1185">Reference proteome</keyword>
<evidence type="ECO:0000313" key="2">
    <source>
        <dbReference type="Proteomes" id="UP000078397"/>
    </source>
</evidence>
<dbReference type="GeneID" id="33936649"/>
<protein>
    <submittedName>
        <fullName evidence="1">Uncharacterized protein</fullName>
    </submittedName>
</protein>
<evidence type="ECO:0000313" key="1">
    <source>
        <dbReference type="EMBL" id="OWT43103.1"/>
    </source>
</evidence>
<organism evidence="1 2">
    <name type="scientific">Pochonia chlamydosporia 170</name>
    <dbReference type="NCBI Taxonomy" id="1380566"/>
    <lineage>
        <taxon>Eukaryota</taxon>
        <taxon>Fungi</taxon>
        <taxon>Dikarya</taxon>
        <taxon>Ascomycota</taxon>
        <taxon>Pezizomycotina</taxon>
        <taxon>Sordariomycetes</taxon>
        <taxon>Hypocreomycetidae</taxon>
        <taxon>Hypocreales</taxon>
        <taxon>Clavicipitaceae</taxon>
        <taxon>Pochonia</taxon>
    </lineage>
</organism>
<sequence length="105" mass="11834">MAQSDSFLSSSQYPHVADALPSIEGQIKCLVLLTAHPNERHSHTQNDPAYYHEFCGLSSIFGFCQHCRDVLFLCKPKMQCLTCLLSSYSGLVVEAVFRGLWHEEN</sequence>
<dbReference type="AlphaFoldDB" id="A0A219AQP2"/>
<dbReference type="Proteomes" id="UP000078397">
    <property type="component" value="Unassembled WGS sequence"/>
</dbReference>
<accession>A0A219AQP2</accession>
<reference evidence="1 2" key="1">
    <citation type="journal article" date="2016" name="PLoS Pathog.">
        <title>Biosynthesis of antibiotic leucinostatins in bio-control fungus Purpureocillium lilacinum and their inhibition on phytophthora revealed by genome mining.</title>
        <authorList>
            <person name="Wang G."/>
            <person name="Liu Z."/>
            <person name="Lin R."/>
            <person name="Li E."/>
            <person name="Mao Z."/>
            <person name="Ling J."/>
            <person name="Yang Y."/>
            <person name="Yin W.B."/>
            <person name="Xie B."/>
        </authorList>
    </citation>
    <scope>NUCLEOTIDE SEQUENCE [LARGE SCALE GENOMIC DNA]</scope>
    <source>
        <strain evidence="1">170</strain>
    </source>
</reference>
<name>A0A219AQP2_METCM</name>
<dbReference type="KEGG" id="pchm:VFPPC_17721"/>
<proteinExistence type="predicted"/>